<dbReference type="PANTHER" id="PTHR44899:SF3">
    <property type="entry name" value="SERINE_THREONINE-PROTEIN KINASE NEK1"/>
    <property type="match status" value="1"/>
</dbReference>
<dbReference type="GO" id="GO:0004674">
    <property type="term" value="F:protein serine/threonine kinase activity"/>
    <property type="evidence" value="ECO:0007669"/>
    <property type="project" value="UniProtKB-KW"/>
</dbReference>
<proteinExistence type="inferred from homology"/>
<dbReference type="PANTHER" id="PTHR44899">
    <property type="entry name" value="CAMK FAMILY PROTEIN KINASE"/>
    <property type="match status" value="1"/>
</dbReference>
<comment type="catalytic activity">
    <reaction evidence="8">
        <text>L-threonyl-[protein] + ATP = O-phospho-L-threonyl-[protein] + ADP + H(+)</text>
        <dbReference type="Rhea" id="RHEA:46608"/>
        <dbReference type="Rhea" id="RHEA-COMP:11060"/>
        <dbReference type="Rhea" id="RHEA-COMP:11605"/>
        <dbReference type="ChEBI" id="CHEBI:15378"/>
        <dbReference type="ChEBI" id="CHEBI:30013"/>
        <dbReference type="ChEBI" id="CHEBI:30616"/>
        <dbReference type="ChEBI" id="CHEBI:61977"/>
        <dbReference type="ChEBI" id="CHEBI:456216"/>
        <dbReference type="EC" id="2.7.11.1"/>
    </reaction>
</comment>
<evidence type="ECO:0000256" key="3">
    <source>
        <dbReference type="ARBA" id="ARBA00022527"/>
    </source>
</evidence>
<evidence type="ECO:0000256" key="6">
    <source>
        <dbReference type="ARBA" id="ARBA00022777"/>
    </source>
</evidence>
<dbReference type="GO" id="GO:0005524">
    <property type="term" value="F:ATP binding"/>
    <property type="evidence" value="ECO:0007669"/>
    <property type="project" value="UniProtKB-KW"/>
</dbReference>
<evidence type="ECO:0000313" key="12">
    <source>
        <dbReference type="Proteomes" id="UP000594454"/>
    </source>
</evidence>
<keyword evidence="4" id="KW-0808">Transferase</keyword>
<protein>
    <recommendedName>
        <fullName evidence="2">non-specific serine/threonine protein kinase</fullName>
        <ecNumber evidence="2">2.7.11.1</ecNumber>
    </recommendedName>
</protein>
<dbReference type="PROSITE" id="PS00108">
    <property type="entry name" value="PROTEIN_KINASE_ST"/>
    <property type="match status" value="1"/>
</dbReference>
<evidence type="ECO:0000256" key="4">
    <source>
        <dbReference type="ARBA" id="ARBA00022679"/>
    </source>
</evidence>
<comment type="catalytic activity">
    <reaction evidence="9">
        <text>L-seryl-[protein] + ATP = O-phospho-L-seryl-[protein] + ADP + H(+)</text>
        <dbReference type="Rhea" id="RHEA:17989"/>
        <dbReference type="Rhea" id="RHEA-COMP:9863"/>
        <dbReference type="Rhea" id="RHEA-COMP:11604"/>
        <dbReference type="ChEBI" id="CHEBI:15378"/>
        <dbReference type="ChEBI" id="CHEBI:29999"/>
        <dbReference type="ChEBI" id="CHEBI:30616"/>
        <dbReference type="ChEBI" id="CHEBI:83421"/>
        <dbReference type="ChEBI" id="CHEBI:456216"/>
        <dbReference type="EC" id="2.7.11.1"/>
    </reaction>
</comment>
<evidence type="ECO:0000256" key="5">
    <source>
        <dbReference type="ARBA" id="ARBA00022741"/>
    </source>
</evidence>
<evidence type="ECO:0000256" key="8">
    <source>
        <dbReference type="ARBA" id="ARBA00047899"/>
    </source>
</evidence>
<dbReference type="InterPro" id="IPR000719">
    <property type="entry name" value="Prot_kinase_dom"/>
</dbReference>
<dbReference type="InterPro" id="IPR011009">
    <property type="entry name" value="Kinase-like_dom_sf"/>
</dbReference>
<evidence type="ECO:0000256" key="1">
    <source>
        <dbReference type="ARBA" id="ARBA00010886"/>
    </source>
</evidence>
<gene>
    <name evidence="11" type="ORF">HERILL_LOCUS649</name>
</gene>
<dbReference type="InterPro" id="IPR001245">
    <property type="entry name" value="Ser-Thr/Tyr_kinase_cat_dom"/>
</dbReference>
<dbReference type="OrthoDB" id="248923at2759"/>
<dbReference type="SUPFAM" id="SSF56112">
    <property type="entry name" value="Protein kinase-like (PK-like)"/>
    <property type="match status" value="1"/>
</dbReference>
<dbReference type="AlphaFoldDB" id="A0A7R8UAN2"/>
<organism evidence="11 12">
    <name type="scientific">Hermetia illucens</name>
    <name type="common">Black soldier fly</name>
    <dbReference type="NCBI Taxonomy" id="343691"/>
    <lineage>
        <taxon>Eukaryota</taxon>
        <taxon>Metazoa</taxon>
        <taxon>Ecdysozoa</taxon>
        <taxon>Arthropoda</taxon>
        <taxon>Hexapoda</taxon>
        <taxon>Insecta</taxon>
        <taxon>Pterygota</taxon>
        <taxon>Neoptera</taxon>
        <taxon>Endopterygota</taxon>
        <taxon>Diptera</taxon>
        <taxon>Brachycera</taxon>
        <taxon>Stratiomyomorpha</taxon>
        <taxon>Stratiomyidae</taxon>
        <taxon>Hermetiinae</taxon>
        <taxon>Hermetia</taxon>
    </lineage>
</organism>
<dbReference type="SMART" id="SM00220">
    <property type="entry name" value="S_TKc"/>
    <property type="match status" value="1"/>
</dbReference>
<dbReference type="InterPro" id="IPR008271">
    <property type="entry name" value="Ser/Thr_kinase_AS"/>
</dbReference>
<name>A0A7R8UAN2_HERIL</name>
<evidence type="ECO:0000259" key="10">
    <source>
        <dbReference type="PROSITE" id="PS50011"/>
    </source>
</evidence>
<keyword evidence="12" id="KW-1185">Reference proteome</keyword>
<dbReference type="InterPro" id="IPR051131">
    <property type="entry name" value="NEK_Ser/Thr_kinase_NIMA"/>
</dbReference>
<reference evidence="11 12" key="1">
    <citation type="submission" date="2020-11" db="EMBL/GenBank/DDBJ databases">
        <authorList>
            <person name="Wallbank WR R."/>
            <person name="Pardo Diaz C."/>
            <person name="Kozak K."/>
            <person name="Martin S."/>
            <person name="Jiggins C."/>
            <person name="Moest M."/>
            <person name="Warren A I."/>
            <person name="Generalovic N T."/>
            <person name="Byers J.R.P. K."/>
            <person name="Montejo-Kovacevich G."/>
            <person name="Yen C E."/>
        </authorList>
    </citation>
    <scope>NUCLEOTIDE SEQUENCE [LARGE SCALE GENOMIC DNA]</scope>
</reference>
<dbReference type="GO" id="GO:0006950">
    <property type="term" value="P:response to stress"/>
    <property type="evidence" value="ECO:0007669"/>
    <property type="project" value="UniProtKB-ARBA"/>
</dbReference>
<evidence type="ECO:0000256" key="7">
    <source>
        <dbReference type="ARBA" id="ARBA00022840"/>
    </source>
</evidence>
<keyword evidence="5" id="KW-0547">Nucleotide-binding</keyword>
<keyword evidence="3" id="KW-0723">Serine/threonine-protein kinase</keyword>
<keyword evidence="6" id="KW-0418">Kinase</keyword>
<dbReference type="EC" id="2.7.11.1" evidence="2"/>
<evidence type="ECO:0000313" key="11">
    <source>
        <dbReference type="EMBL" id="CAD7077290.1"/>
    </source>
</evidence>
<dbReference type="Gene3D" id="1.10.510.10">
    <property type="entry name" value="Transferase(Phosphotransferase) domain 1"/>
    <property type="match status" value="1"/>
</dbReference>
<dbReference type="PRINTS" id="PR00109">
    <property type="entry name" value="TYRKINASE"/>
</dbReference>
<dbReference type="PIRSF" id="PIRSF000654">
    <property type="entry name" value="Integrin-linked_kinase"/>
    <property type="match status" value="1"/>
</dbReference>
<dbReference type="FunCoup" id="A0A7R8UAN2">
    <property type="interactions" value="3"/>
</dbReference>
<keyword evidence="7" id="KW-0067">ATP-binding</keyword>
<evidence type="ECO:0000256" key="2">
    <source>
        <dbReference type="ARBA" id="ARBA00012513"/>
    </source>
</evidence>
<dbReference type="PROSITE" id="PS50011">
    <property type="entry name" value="PROTEIN_KINASE_DOM"/>
    <property type="match status" value="1"/>
</dbReference>
<accession>A0A7R8UAN2</accession>
<comment type="similarity">
    <text evidence="1">Belongs to the protein kinase superfamily. NEK Ser/Thr protein kinase family. NIMA subfamily.</text>
</comment>
<dbReference type="EMBL" id="LR899009">
    <property type="protein sequence ID" value="CAD7077290.1"/>
    <property type="molecule type" value="Genomic_DNA"/>
</dbReference>
<dbReference type="InParanoid" id="A0A7R8UAN2"/>
<dbReference type="Proteomes" id="UP000594454">
    <property type="component" value="Chromosome 1"/>
</dbReference>
<sequence length="282" mass="32907">MEEVNLQAYLYQDKNNQQVCIKKIAKTAAIYDAVKSEVYILSQLKHPRIIKFIEVFISNSSIHIVMEYASQGSLGDYLRRRTSPLTTTVRVLFWIYSLSFITQSLFQNVLNIFMDILMGLEYLHIKHVIHRDLKPANLLMSTHNRIKICDFGISAVARKLPNSKSPVGTVHYIAPEILFGNSYDYQADIWSLGCILHELCTMKTPFWHTRDVSTITHIILKSPVPFWNCQNITGSYELRQLCERILTFDPKKRITLPQIIRSPVILPHYYKLYFDYYHENSL</sequence>
<feature type="domain" description="Protein kinase" evidence="10">
    <location>
        <begin position="1"/>
        <end position="265"/>
    </location>
</feature>
<evidence type="ECO:0000256" key="9">
    <source>
        <dbReference type="ARBA" id="ARBA00048679"/>
    </source>
</evidence>
<dbReference type="Pfam" id="PF00069">
    <property type="entry name" value="Pkinase"/>
    <property type="match status" value="1"/>
</dbReference>